<comment type="caution">
    <text evidence="1">The sequence shown here is derived from an EMBL/GenBank/DDBJ whole genome shotgun (WGS) entry which is preliminary data.</text>
</comment>
<name>A0A7C3APP3_9BACT</name>
<reference evidence="1" key="1">
    <citation type="journal article" date="2020" name="mSystems">
        <title>Genome- and Community-Level Interaction Insights into Carbon Utilization and Element Cycling Functions of Hydrothermarchaeota in Hydrothermal Sediment.</title>
        <authorList>
            <person name="Zhou Z."/>
            <person name="Liu Y."/>
            <person name="Xu W."/>
            <person name="Pan J."/>
            <person name="Luo Z.H."/>
            <person name="Li M."/>
        </authorList>
    </citation>
    <scope>NUCLEOTIDE SEQUENCE [LARGE SCALE GENOMIC DNA]</scope>
    <source>
        <strain evidence="1">SpSt-192</strain>
    </source>
</reference>
<gene>
    <name evidence="1" type="ORF">ENP13_00180</name>
</gene>
<dbReference type="EMBL" id="DSID01000015">
    <property type="protein sequence ID" value="HEX69655.1"/>
    <property type="molecule type" value="Genomic_DNA"/>
</dbReference>
<accession>A0A7C3APP3</accession>
<sequence length="106" mass="11401">MGSKPFEIVAECELPGLPAGADITRISEKIEQARRARPDVARAVVNPPAVYKEKRYVLQTRLVVWAEDASRALQAAQELLADAGLVCRTILPSARALTAAEVPPPA</sequence>
<dbReference type="AlphaFoldDB" id="A0A7C3APP3"/>
<organism evidence="1">
    <name type="scientific">Thermorudis sp</name>
    <dbReference type="NCBI Taxonomy" id="1969470"/>
    <lineage>
        <taxon>Bacteria</taxon>
        <taxon>Pseudomonadati</taxon>
        <taxon>Thermomicrobiota</taxon>
        <taxon>Thermomicrobia</taxon>
        <taxon>Thermomicrobia incertae sedis</taxon>
        <taxon>Thermorudis</taxon>
    </lineage>
</organism>
<proteinExistence type="predicted"/>
<protein>
    <submittedName>
        <fullName evidence="1">Uncharacterized protein</fullName>
    </submittedName>
</protein>
<evidence type="ECO:0000313" key="1">
    <source>
        <dbReference type="EMBL" id="HEX69655.1"/>
    </source>
</evidence>